<protein>
    <submittedName>
        <fullName evidence="2">Uncharacterized protein</fullName>
    </submittedName>
</protein>
<dbReference type="EMBL" id="OZ035837">
    <property type="protein sequence ID" value="CAL1581488.1"/>
    <property type="molecule type" value="Genomic_DNA"/>
</dbReference>
<feature type="compositionally biased region" description="Basic and acidic residues" evidence="1">
    <location>
        <begin position="12"/>
        <end position="21"/>
    </location>
</feature>
<evidence type="ECO:0000313" key="2">
    <source>
        <dbReference type="EMBL" id="CAL1581488.1"/>
    </source>
</evidence>
<gene>
    <name evidence="2" type="ORF">KC01_LOCUS12245</name>
</gene>
<feature type="region of interest" description="Disordered" evidence="1">
    <location>
        <begin position="1"/>
        <end position="21"/>
    </location>
</feature>
<name>A0AAV2JUV8_KNICA</name>
<feature type="region of interest" description="Disordered" evidence="1">
    <location>
        <begin position="67"/>
        <end position="107"/>
    </location>
</feature>
<dbReference type="Proteomes" id="UP001497482">
    <property type="component" value="Chromosome 15"/>
</dbReference>
<proteinExistence type="predicted"/>
<organism evidence="2 3">
    <name type="scientific">Knipowitschia caucasica</name>
    <name type="common">Caucasian dwarf goby</name>
    <name type="synonym">Pomatoschistus caucasicus</name>
    <dbReference type="NCBI Taxonomy" id="637954"/>
    <lineage>
        <taxon>Eukaryota</taxon>
        <taxon>Metazoa</taxon>
        <taxon>Chordata</taxon>
        <taxon>Craniata</taxon>
        <taxon>Vertebrata</taxon>
        <taxon>Euteleostomi</taxon>
        <taxon>Actinopterygii</taxon>
        <taxon>Neopterygii</taxon>
        <taxon>Teleostei</taxon>
        <taxon>Neoteleostei</taxon>
        <taxon>Acanthomorphata</taxon>
        <taxon>Gobiaria</taxon>
        <taxon>Gobiiformes</taxon>
        <taxon>Gobioidei</taxon>
        <taxon>Gobiidae</taxon>
        <taxon>Gobiinae</taxon>
        <taxon>Knipowitschia</taxon>
    </lineage>
</organism>
<accession>A0AAV2JUV8</accession>
<reference evidence="2 3" key="1">
    <citation type="submission" date="2024-04" db="EMBL/GenBank/DDBJ databases">
        <authorList>
            <person name="Waldvogel A.-M."/>
            <person name="Schoenle A."/>
        </authorList>
    </citation>
    <scope>NUCLEOTIDE SEQUENCE [LARGE SCALE GENOMIC DNA]</scope>
</reference>
<evidence type="ECO:0000256" key="1">
    <source>
        <dbReference type="SAM" id="MobiDB-lite"/>
    </source>
</evidence>
<evidence type="ECO:0000313" key="3">
    <source>
        <dbReference type="Proteomes" id="UP001497482"/>
    </source>
</evidence>
<sequence>MPGLGPETAAHCSRDSADVRGSELVQTQNSITLSNAFPRKHSSVSSLCGVSTAMLWDERLSLTFSSSISIPPQKSPSLPKSASSDQTISSSADLSHSGLSHSSPVSQ</sequence>
<keyword evidence="3" id="KW-1185">Reference proteome</keyword>
<dbReference type="AlphaFoldDB" id="A0AAV2JUV8"/>